<dbReference type="SUPFAM" id="SSF50998">
    <property type="entry name" value="Quinoprotein alcohol dehydrogenase-like"/>
    <property type="match status" value="1"/>
</dbReference>
<dbReference type="STRING" id="6313.A0A158PBQ1"/>
<reference evidence="7" key="2">
    <citation type="submission" date="2016-04" db="UniProtKB">
        <authorList>
            <consortium name="WormBaseParasite"/>
        </authorList>
    </citation>
    <scope>IDENTIFICATION</scope>
</reference>
<keyword evidence="2" id="KW-0268">Exocytosis</keyword>
<dbReference type="AlphaFoldDB" id="A0A158PBQ1"/>
<dbReference type="InterPro" id="IPR015943">
    <property type="entry name" value="WD40/YVTN_repeat-like_dom_sf"/>
</dbReference>
<evidence type="ECO:0000256" key="3">
    <source>
        <dbReference type="ARBA" id="ARBA00022574"/>
    </source>
</evidence>
<accession>A0A158PBQ1</accession>
<dbReference type="GO" id="GO:0030866">
    <property type="term" value="P:cortical actin cytoskeleton organization"/>
    <property type="evidence" value="ECO:0007669"/>
    <property type="project" value="TreeGrafter"/>
</dbReference>
<dbReference type="GO" id="GO:0030864">
    <property type="term" value="C:cortical actin cytoskeleton"/>
    <property type="evidence" value="ECO:0007669"/>
    <property type="project" value="TreeGrafter"/>
</dbReference>
<keyword evidence="4" id="KW-0677">Repeat</keyword>
<dbReference type="GO" id="GO:0005886">
    <property type="term" value="C:plasma membrane"/>
    <property type="evidence" value="ECO:0007669"/>
    <property type="project" value="TreeGrafter"/>
</dbReference>
<organism evidence="6 7">
    <name type="scientific">Angiostrongylus cantonensis</name>
    <name type="common">Rat lungworm</name>
    <dbReference type="NCBI Taxonomy" id="6313"/>
    <lineage>
        <taxon>Eukaryota</taxon>
        <taxon>Metazoa</taxon>
        <taxon>Ecdysozoa</taxon>
        <taxon>Nematoda</taxon>
        <taxon>Chromadorea</taxon>
        <taxon>Rhabditida</taxon>
        <taxon>Rhabditina</taxon>
        <taxon>Rhabditomorpha</taxon>
        <taxon>Strongyloidea</taxon>
        <taxon>Metastrongylidae</taxon>
        <taxon>Angiostrongylus</taxon>
    </lineage>
</organism>
<dbReference type="WBParaSite" id="ACAC_0001128601-mRNA-1">
    <property type="protein sequence ID" value="ACAC_0001128601-mRNA-1"/>
    <property type="gene ID" value="ACAC_0001128601"/>
</dbReference>
<dbReference type="InterPro" id="IPR011047">
    <property type="entry name" value="Quinoprotein_ADH-like_sf"/>
</dbReference>
<evidence type="ECO:0000256" key="1">
    <source>
        <dbReference type="ARBA" id="ARBA00008070"/>
    </source>
</evidence>
<dbReference type="GO" id="GO:0006887">
    <property type="term" value="P:exocytosis"/>
    <property type="evidence" value="ECO:0007669"/>
    <property type="project" value="UniProtKB-KW"/>
</dbReference>
<evidence type="ECO:0000313" key="6">
    <source>
        <dbReference type="Proteomes" id="UP000035642"/>
    </source>
</evidence>
<feature type="domain" description="Lethal giant larvae homologue 2" evidence="5">
    <location>
        <begin position="136"/>
        <end position="229"/>
    </location>
</feature>
<name>A0A158PBQ1_ANGCA</name>
<dbReference type="GO" id="GO:0006893">
    <property type="term" value="P:Golgi to plasma membrane transport"/>
    <property type="evidence" value="ECO:0007669"/>
    <property type="project" value="TreeGrafter"/>
</dbReference>
<keyword evidence="3" id="KW-0853">WD repeat</keyword>
<dbReference type="Pfam" id="PF08366">
    <property type="entry name" value="LLGL"/>
    <property type="match status" value="1"/>
</dbReference>
<dbReference type="GO" id="GO:0045159">
    <property type="term" value="F:myosin II binding"/>
    <property type="evidence" value="ECO:0007669"/>
    <property type="project" value="TreeGrafter"/>
</dbReference>
<dbReference type="InterPro" id="IPR000664">
    <property type="entry name" value="Lethal2_giant"/>
</dbReference>
<dbReference type="Proteomes" id="UP000035642">
    <property type="component" value="Unassembled WGS sequence"/>
</dbReference>
<dbReference type="Gene3D" id="2.130.10.10">
    <property type="entry name" value="YVTN repeat-like/Quinoprotein amine dehydrogenase"/>
    <property type="match status" value="1"/>
</dbReference>
<dbReference type="GO" id="GO:0008593">
    <property type="term" value="P:regulation of Notch signaling pathway"/>
    <property type="evidence" value="ECO:0007669"/>
    <property type="project" value="TreeGrafter"/>
</dbReference>
<dbReference type="GO" id="GO:0005096">
    <property type="term" value="F:GTPase activator activity"/>
    <property type="evidence" value="ECO:0007669"/>
    <property type="project" value="TreeGrafter"/>
</dbReference>
<comment type="similarity">
    <text evidence="1">Belongs to the WD repeat L(2)GL family.</text>
</comment>
<evidence type="ECO:0000259" key="5">
    <source>
        <dbReference type="Pfam" id="PF08366"/>
    </source>
</evidence>
<evidence type="ECO:0000256" key="2">
    <source>
        <dbReference type="ARBA" id="ARBA00022483"/>
    </source>
</evidence>
<evidence type="ECO:0000313" key="7">
    <source>
        <dbReference type="WBParaSite" id="ACAC_0001128601-mRNA-1"/>
    </source>
</evidence>
<dbReference type="PANTHER" id="PTHR10241">
    <property type="entry name" value="LETHAL 2 GIANT LARVAE PROTEIN"/>
    <property type="match status" value="1"/>
</dbReference>
<evidence type="ECO:0000256" key="4">
    <source>
        <dbReference type="ARBA" id="ARBA00022737"/>
    </source>
</evidence>
<dbReference type="GO" id="GO:0032878">
    <property type="term" value="P:regulation of establishment or maintenance of cell polarity"/>
    <property type="evidence" value="ECO:0007669"/>
    <property type="project" value="TreeGrafter"/>
</dbReference>
<protein>
    <submittedName>
        <fullName evidence="7">LLGL domain-containing protein</fullName>
    </submittedName>
</protein>
<dbReference type="PANTHER" id="PTHR10241:SF29">
    <property type="entry name" value="LETHAL(2) GIANT LARVAE PROTEIN"/>
    <property type="match status" value="1"/>
</dbReference>
<dbReference type="InterPro" id="IPR013577">
    <property type="entry name" value="LLGL2"/>
</dbReference>
<keyword evidence="6" id="KW-1185">Reference proteome</keyword>
<proteinExistence type="inferred from homology"/>
<dbReference type="PRINTS" id="PR00962">
    <property type="entry name" value="LETHAL2GIANT"/>
</dbReference>
<dbReference type="GO" id="GO:0051294">
    <property type="term" value="P:establishment of spindle orientation"/>
    <property type="evidence" value="ECO:0007669"/>
    <property type="project" value="TreeGrafter"/>
</dbReference>
<sequence length="841" mass="93649">MMERVNIREAMLLIGTVSGNVFALDITTLELSEYIVFEDALLQRIPESSRREKYPVDLLSVCPTNPRLTIMVFDHRHLIAYDSARNEVMGSSTFDVQCKNITWSRDGGVFVVALHDGSYASCNPTTATVIERPPLVFGPFPCTPAKKAFFAETSSSSERIVLFSGGMPHASYGDRFTVTARQADRTCVFDFSSPVIDFLLTYGADSYHTCALVLTENELVCIDLRDRYWRVIATEQMFPLHASQITTTTHCSHVDEHVWNKLVKIAAEAVRLNRKYSPGEWPLNARIPVSGETRSGKEVTKRQLYLTGHENGTVRVWSAGHADMKLLFVIDTRNEFHGFSEVDKEDAEKEPAVYDTESSDDEFQITGEWPPFKKVGDYDPFCDDASLSIQKVVFDEKSGHIVIGARGGHVILYSIEEIEKVLTPQPLNVELHELSKLSATGRDNKPLPLRNVPLKYLAGYQPYSPDPHNKSVLVQLQPALAVSALAVLSSRHLIAASNEYGFALIDINKQAVLLQNSLVNQSDMPHVGALDDALSRFKSMKKSIRQTFRRKKKTPVASLDNTIGTINSESSTKEISANNTSKVFSDNEDDEIEVTKPVERLIEERGACPLESPTWFIRSLKFLSVPVLGIAGANDVFVVGTNGGKLMIYTITDQPRAEDVCKMLKTIALRHSAPIIHIDVIMEPGARQASSARLIIFTEEQIRSYYFPSLKPSRYKLKLTSTEGLRIRKASIVSLHNSNGEYIDLSNCETFAAIVNNHGEVAVYSLLNSKKCGKFAVVKTTDIAGISSMLITPYGELLFLRQGGSELQRATISEHSLPWVMPCHGQKWPEPITLINTVQIV</sequence>
<dbReference type="GO" id="GO:0019905">
    <property type="term" value="F:syntaxin binding"/>
    <property type="evidence" value="ECO:0007669"/>
    <property type="project" value="TreeGrafter"/>
</dbReference>
<reference evidence="6" key="1">
    <citation type="submission" date="2012-09" db="EMBL/GenBank/DDBJ databases">
        <authorList>
            <person name="Martin A.A."/>
        </authorList>
    </citation>
    <scope>NUCLEOTIDE SEQUENCE</scope>
</reference>